<organism evidence="7 8">
    <name type="scientific">Hypsibius exemplaris</name>
    <name type="common">Freshwater tardigrade</name>
    <dbReference type="NCBI Taxonomy" id="2072580"/>
    <lineage>
        <taxon>Eukaryota</taxon>
        <taxon>Metazoa</taxon>
        <taxon>Ecdysozoa</taxon>
        <taxon>Tardigrada</taxon>
        <taxon>Eutardigrada</taxon>
        <taxon>Parachela</taxon>
        <taxon>Hypsibioidea</taxon>
        <taxon>Hypsibiidae</taxon>
        <taxon>Hypsibius</taxon>
    </lineage>
</organism>
<dbReference type="GO" id="GO:0004930">
    <property type="term" value="F:G protein-coupled receptor activity"/>
    <property type="evidence" value="ECO:0007669"/>
    <property type="project" value="InterPro"/>
</dbReference>
<feature type="domain" description="G-protein coupled receptors family 3 profile" evidence="6">
    <location>
        <begin position="1"/>
        <end position="84"/>
    </location>
</feature>
<evidence type="ECO:0000259" key="6">
    <source>
        <dbReference type="PROSITE" id="PS50259"/>
    </source>
</evidence>
<evidence type="ECO:0000256" key="1">
    <source>
        <dbReference type="ARBA" id="ARBA00004141"/>
    </source>
</evidence>
<sequence>MDSTSSTITTAEIPDSTTTVEATLQSAQRLGIGIYVLMGIWIGFLALFAVTIRVLRARQTSLAIALPLLVLPVIITLILVFYPRFPSKQAELQEYERRQATAATFNAYYYRDIRIALVTICSVAALAGAAAYLWSTCLDTWHPEETAHSEILTSQTKA</sequence>
<feature type="transmembrane region" description="Helical" evidence="5">
    <location>
        <begin position="113"/>
        <end position="134"/>
    </location>
</feature>
<keyword evidence="3 5" id="KW-1133">Transmembrane helix</keyword>
<dbReference type="InterPro" id="IPR017978">
    <property type="entry name" value="GPCR_3_C"/>
</dbReference>
<dbReference type="PROSITE" id="PS50259">
    <property type="entry name" value="G_PROTEIN_RECEP_F3_4"/>
    <property type="match status" value="1"/>
</dbReference>
<comment type="subcellular location">
    <subcellularLocation>
        <location evidence="1">Membrane</location>
        <topology evidence="1">Multi-pass membrane protein</topology>
    </subcellularLocation>
</comment>
<keyword evidence="2 5" id="KW-0812">Transmembrane</keyword>
<evidence type="ECO:0000256" key="3">
    <source>
        <dbReference type="ARBA" id="ARBA00022989"/>
    </source>
</evidence>
<feature type="transmembrane region" description="Helical" evidence="5">
    <location>
        <begin position="62"/>
        <end position="82"/>
    </location>
</feature>
<reference evidence="8" key="1">
    <citation type="submission" date="2017-01" db="EMBL/GenBank/DDBJ databases">
        <title>Comparative genomics of anhydrobiosis in the tardigrade Hypsibius dujardini.</title>
        <authorList>
            <person name="Yoshida Y."/>
            <person name="Koutsovoulos G."/>
            <person name="Laetsch D."/>
            <person name="Stevens L."/>
            <person name="Kumar S."/>
            <person name="Horikawa D."/>
            <person name="Ishino K."/>
            <person name="Komine S."/>
            <person name="Tomita M."/>
            <person name="Blaxter M."/>
            <person name="Arakawa K."/>
        </authorList>
    </citation>
    <scope>NUCLEOTIDE SEQUENCE [LARGE SCALE GENOMIC DNA]</scope>
    <source>
        <strain evidence="8">Z151</strain>
    </source>
</reference>
<evidence type="ECO:0000256" key="4">
    <source>
        <dbReference type="ARBA" id="ARBA00023136"/>
    </source>
</evidence>
<dbReference type="AlphaFoldDB" id="A0A1W0WLR3"/>
<gene>
    <name evidence="7" type="ORF">BV898_09833</name>
</gene>
<comment type="caution">
    <text evidence="7">The sequence shown here is derived from an EMBL/GenBank/DDBJ whole genome shotgun (WGS) entry which is preliminary data.</text>
</comment>
<dbReference type="GO" id="GO:0016020">
    <property type="term" value="C:membrane"/>
    <property type="evidence" value="ECO:0007669"/>
    <property type="project" value="UniProtKB-SubCell"/>
</dbReference>
<evidence type="ECO:0000313" key="8">
    <source>
        <dbReference type="Proteomes" id="UP000192578"/>
    </source>
</evidence>
<keyword evidence="8" id="KW-1185">Reference proteome</keyword>
<accession>A0A1W0WLR3</accession>
<evidence type="ECO:0000256" key="2">
    <source>
        <dbReference type="ARBA" id="ARBA00022692"/>
    </source>
</evidence>
<proteinExistence type="predicted"/>
<keyword evidence="4 5" id="KW-0472">Membrane</keyword>
<evidence type="ECO:0000313" key="7">
    <source>
        <dbReference type="EMBL" id="OQV16063.1"/>
    </source>
</evidence>
<evidence type="ECO:0000256" key="5">
    <source>
        <dbReference type="SAM" id="Phobius"/>
    </source>
</evidence>
<dbReference type="Proteomes" id="UP000192578">
    <property type="component" value="Unassembled WGS sequence"/>
</dbReference>
<name>A0A1W0WLR3_HYPEX</name>
<feature type="transmembrane region" description="Helical" evidence="5">
    <location>
        <begin position="32"/>
        <end position="55"/>
    </location>
</feature>
<dbReference type="EMBL" id="MTYJ01000079">
    <property type="protein sequence ID" value="OQV16063.1"/>
    <property type="molecule type" value="Genomic_DNA"/>
</dbReference>
<protein>
    <recommendedName>
        <fullName evidence="6">G-protein coupled receptors family 3 profile domain-containing protein</fullName>
    </recommendedName>
</protein>